<gene>
    <name evidence="2" type="ORF">Q9312_09485</name>
</gene>
<reference evidence="2 3" key="1">
    <citation type="submission" date="2023-08" db="EMBL/GenBank/DDBJ databases">
        <title>Pleionea litopenaei sp. nov., isolated from stomach of juvenile Litopenaeus vannamei.</title>
        <authorList>
            <person name="Rho A.M."/>
            <person name="Hwang C.Y."/>
        </authorList>
    </citation>
    <scope>NUCLEOTIDE SEQUENCE [LARGE SCALE GENOMIC DNA]</scope>
    <source>
        <strain evidence="2 3">HL-JVS1</strain>
    </source>
</reference>
<evidence type="ECO:0000313" key="3">
    <source>
        <dbReference type="Proteomes" id="UP001239782"/>
    </source>
</evidence>
<dbReference type="AlphaFoldDB" id="A0AA51X887"/>
<protein>
    <submittedName>
        <fullName evidence="2">Uncharacterized protein</fullName>
    </submittedName>
</protein>
<dbReference type="PROSITE" id="PS51257">
    <property type="entry name" value="PROKAR_LIPOPROTEIN"/>
    <property type="match status" value="1"/>
</dbReference>
<evidence type="ECO:0000256" key="1">
    <source>
        <dbReference type="SAM" id="SignalP"/>
    </source>
</evidence>
<organism evidence="2 3">
    <name type="scientific">Pleionea litopenaei</name>
    <dbReference type="NCBI Taxonomy" id="3070815"/>
    <lineage>
        <taxon>Bacteria</taxon>
        <taxon>Pseudomonadati</taxon>
        <taxon>Pseudomonadota</taxon>
        <taxon>Gammaproteobacteria</taxon>
        <taxon>Oceanospirillales</taxon>
        <taxon>Pleioneaceae</taxon>
        <taxon>Pleionea</taxon>
    </lineage>
</organism>
<dbReference type="EMBL" id="CP133548">
    <property type="protein sequence ID" value="WMS89122.1"/>
    <property type="molecule type" value="Genomic_DNA"/>
</dbReference>
<accession>A0AA51X887</accession>
<proteinExistence type="predicted"/>
<dbReference type="RefSeq" id="WP_309204369.1">
    <property type="nucleotide sequence ID" value="NZ_CP133548.1"/>
</dbReference>
<feature type="signal peptide" evidence="1">
    <location>
        <begin position="1"/>
        <end position="18"/>
    </location>
</feature>
<evidence type="ECO:0000313" key="2">
    <source>
        <dbReference type="EMBL" id="WMS89122.1"/>
    </source>
</evidence>
<keyword evidence="3" id="KW-1185">Reference proteome</keyword>
<dbReference type="KEGG" id="plei:Q9312_09485"/>
<feature type="chain" id="PRO_5041332495" evidence="1">
    <location>
        <begin position="19"/>
        <end position="311"/>
    </location>
</feature>
<name>A0AA51X887_9GAMM</name>
<dbReference type="Proteomes" id="UP001239782">
    <property type="component" value="Chromosome"/>
</dbReference>
<sequence length="311" mass="34744">MKKILILLLLAWVACLQADVYLDDTYYMQCSGCSNDGDFINKARLHFENNYPYSEDIPISGIHKNYVLVNSVINRVKTVRVSWQSRVINGPRGRQRGTETVMSAVVRPNSLYTEEAYSMFLNNNQKFEDMYVFDPYLGFTESITGTWNKLYLGKTNVDWSGNGSFYEQASTLIEARLGLSYINPFHFVNTPLAVELESNDDYFVVMIADTNLDESRTWQVFYIKDDNAYLDESGNQLNLLNLVNANHLCLATGYGETCRAVDSDNQAYGGIFARAVAEVIYSDGCKINCPPPTGGCPAGSTTCQAGNGSQP</sequence>
<keyword evidence="1" id="KW-0732">Signal</keyword>